<evidence type="ECO:0000256" key="1">
    <source>
        <dbReference type="SAM" id="Phobius"/>
    </source>
</evidence>
<evidence type="ECO:0000313" key="2">
    <source>
        <dbReference type="EMBL" id="CAA24315.1"/>
    </source>
</evidence>
<proteinExistence type="predicted"/>
<dbReference type="BioGRID" id="4383970">
    <property type="interactions" value="5"/>
</dbReference>
<gene>
    <name evidence="2" type="primary">E8</name>
</gene>
<name>Q84215_HPV1</name>
<reference evidence="2 3" key="1">
    <citation type="journal article" date="1982" name="EMBO J.">
        <title>Human papillomavirus 1a complete DNA sequence: a novel type of genome organization among papovaviridae.</title>
        <authorList>
            <person name="Danos O."/>
            <person name="Katinka M."/>
            <person name="Yaniv M."/>
        </authorList>
    </citation>
    <scope>NUCLEOTIDE SEQUENCE [LARGE SCALE GENOMIC DNA]</scope>
</reference>
<sequence length="63" mass="7534">MFYCLVIFVIIFCLMLRSCFLIILICILSGETIWCLDAVKGVLELLAYWSLFYIIRSLMRYRK</sequence>
<accession>Q84215</accession>
<keyword evidence="3" id="KW-1185">Reference proteome</keyword>
<dbReference type="GeneID" id="1489170"/>
<dbReference type="KEGG" id="vg:1489170"/>
<organism evidence="2 3">
    <name type="scientific">Human papillomavirus type 1</name>
    <name type="common">Human papillomavirus type 1a</name>
    <dbReference type="NCBI Taxonomy" id="10583"/>
    <lineage>
        <taxon>Viruses</taxon>
        <taxon>Monodnaviria</taxon>
        <taxon>Shotokuvirae</taxon>
        <taxon>Cossaviricota</taxon>
        <taxon>Papovaviricetes</taxon>
        <taxon>Zurhausenvirales</taxon>
        <taxon>Papillomaviridae</taxon>
        <taxon>Firstpapillomavirinae</taxon>
        <taxon>Mupapillomavirus</taxon>
        <taxon>Mupapillomavirus 1</taxon>
    </lineage>
</organism>
<organismHost>
    <name type="scientific">Homo sapiens</name>
    <name type="common">Human</name>
    <dbReference type="NCBI Taxonomy" id="9606"/>
</organismHost>
<protein>
    <submittedName>
        <fullName evidence="2">E8 protein</fullName>
    </submittedName>
</protein>
<keyword evidence="1" id="KW-0472">Membrane</keyword>
<evidence type="ECO:0000313" key="3">
    <source>
        <dbReference type="Proteomes" id="UP000006372"/>
    </source>
</evidence>
<dbReference type="Proteomes" id="UP000006372">
    <property type="component" value="Segment"/>
</dbReference>
<feature type="transmembrane region" description="Helical" evidence="1">
    <location>
        <begin position="42"/>
        <end position="59"/>
    </location>
</feature>
<feature type="transmembrane region" description="Helical" evidence="1">
    <location>
        <begin position="7"/>
        <end position="30"/>
    </location>
</feature>
<keyword evidence="1" id="KW-1133">Transmembrane helix</keyword>
<dbReference type="RefSeq" id="NP_040306.1">
    <property type="nucleotide sequence ID" value="NC_001356.1"/>
</dbReference>
<keyword evidence="1" id="KW-0812">Transmembrane</keyword>
<dbReference type="EMBL" id="V01116">
    <property type="protein sequence ID" value="CAA24315.1"/>
    <property type="molecule type" value="Genomic_DNA"/>
</dbReference>